<evidence type="ECO:0000313" key="1">
    <source>
        <dbReference type="EMBL" id="TAY50949.1"/>
    </source>
</evidence>
<dbReference type="EMBL" id="SIOP01000001">
    <property type="protein sequence ID" value="TAY50949.1"/>
    <property type="molecule type" value="Genomic_DNA"/>
</dbReference>
<sequence>MNRALLNEHVDRYEAWVDKKRPIKEQYAAKLVTPDQVKFQGLGLIVMQMIDEIRATPNMSKEQHGAMRHVIIQLLFEIWRLDREVVA</sequence>
<evidence type="ECO:0000313" key="2">
    <source>
        <dbReference type="Proteomes" id="UP000292974"/>
    </source>
</evidence>
<protein>
    <submittedName>
        <fullName evidence="1">Uncharacterized protein</fullName>
    </submittedName>
</protein>
<organism evidence="1 2">
    <name type="scientific">Rhizobium leguminosarum</name>
    <dbReference type="NCBI Taxonomy" id="384"/>
    <lineage>
        <taxon>Bacteria</taxon>
        <taxon>Pseudomonadati</taxon>
        <taxon>Pseudomonadota</taxon>
        <taxon>Alphaproteobacteria</taxon>
        <taxon>Hyphomicrobiales</taxon>
        <taxon>Rhizobiaceae</taxon>
        <taxon>Rhizobium/Agrobacterium group</taxon>
        <taxon>Rhizobium</taxon>
    </lineage>
</organism>
<gene>
    <name evidence="1" type="ORF">ELH90_04115</name>
</gene>
<proteinExistence type="predicted"/>
<name>A0A7M3DQP3_RHILE</name>
<accession>A0A7M3DQP3</accession>
<reference evidence="1 2" key="1">
    <citation type="submission" date="2019-02" db="EMBL/GenBank/DDBJ databases">
        <title>The genomic architecture of introgression among sibling species of bacteria.</title>
        <authorList>
            <person name="Cavassim M.I.A."/>
            <person name="Moeskjaer S."/>
            <person name="Moslemi C."/>
            <person name="Fields B."/>
            <person name="Bachmann A."/>
            <person name="Vilhjalmsson B."/>
            <person name="Schierup M.H."/>
            <person name="Young J.P.W."/>
            <person name="Andersen S.U."/>
        </authorList>
    </citation>
    <scope>NUCLEOTIDE SEQUENCE [LARGE SCALE GENOMIC DNA]</scope>
    <source>
        <strain evidence="1 2">SM135B</strain>
    </source>
</reference>
<dbReference type="RefSeq" id="WP_130715837.1">
    <property type="nucleotide sequence ID" value="NZ_SIOP01000001.1"/>
</dbReference>
<dbReference type="Proteomes" id="UP000292974">
    <property type="component" value="Unassembled WGS sequence"/>
</dbReference>
<dbReference type="AlphaFoldDB" id="A0A7M3DQP3"/>
<comment type="caution">
    <text evidence="1">The sequence shown here is derived from an EMBL/GenBank/DDBJ whole genome shotgun (WGS) entry which is preliminary data.</text>
</comment>